<dbReference type="GO" id="GO:0004557">
    <property type="term" value="F:alpha-galactosidase activity"/>
    <property type="evidence" value="ECO:0007669"/>
    <property type="project" value="UniProtKB-EC"/>
</dbReference>
<dbReference type="PANTHER" id="PTHR31268">
    <property type="match status" value="1"/>
</dbReference>
<comment type="catalytic activity">
    <reaction evidence="4">
        <text>alpha-D-galactosyl-(1-&gt;3)-1D-myo-inositol + sucrose = raffinose + myo-inositol</text>
        <dbReference type="Rhea" id="RHEA:20161"/>
        <dbReference type="ChEBI" id="CHEBI:16634"/>
        <dbReference type="ChEBI" id="CHEBI:17268"/>
        <dbReference type="ChEBI" id="CHEBI:17505"/>
        <dbReference type="ChEBI" id="CHEBI:17992"/>
        <dbReference type="EC" id="2.4.1.82"/>
    </reaction>
</comment>
<dbReference type="InterPro" id="IPR008811">
    <property type="entry name" value="Glycosyl_hydrolases_36"/>
</dbReference>
<evidence type="ECO:0000256" key="2">
    <source>
        <dbReference type="ARBA" id="ARBA00007240"/>
    </source>
</evidence>
<evidence type="ECO:0000256" key="3">
    <source>
        <dbReference type="ARBA" id="ARBA00023277"/>
    </source>
</evidence>
<dbReference type="PANTHER" id="PTHR31268:SF32">
    <property type="entry name" value="GALACTINOL--SUCROSE GALACTOSYLTRANSFERASE 2-RELATED"/>
    <property type="match status" value="1"/>
</dbReference>
<evidence type="ECO:0000313" key="6">
    <source>
        <dbReference type="Proteomes" id="UP001365542"/>
    </source>
</evidence>
<gene>
    <name evidence="5" type="ORF">TWF694_005827</name>
</gene>
<keyword evidence="3" id="KW-0119">Carbohydrate metabolism</keyword>
<dbReference type="SUPFAM" id="SSF51445">
    <property type="entry name" value="(Trans)glycosidases"/>
    <property type="match status" value="1"/>
</dbReference>
<evidence type="ECO:0008006" key="7">
    <source>
        <dbReference type="Google" id="ProtNLM"/>
    </source>
</evidence>
<evidence type="ECO:0000256" key="4">
    <source>
        <dbReference type="ARBA" id="ARBA00049426"/>
    </source>
</evidence>
<name>A0AAV9WUK0_9PEZI</name>
<evidence type="ECO:0000313" key="5">
    <source>
        <dbReference type="EMBL" id="KAK6524167.1"/>
    </source>
</evidence>
<dbReference type="EMBL" id="JAVHJO010000018">
    <property type="protein sequence ID" value="KAK6524167.1"/>
    <property type="molecule type" value="Genomic_DNA"/>
</dbReference>
<dbReference type="Proteomes" id="UP001365542">
    <property type="component" value="Unassembled WGS sequence"/>
</dbReference>
<dbReference type="Pfam" id="PF05691">
    <property type="entry name" value="Raffinose_syn"/>
    <property type="match status" value="1"/>
</dbReference>
<keyword evidence="6" id="KW-1185">Reference proteome</keyword>
<dbReference type="InterPro" id="IPR017853">
    <property type="entry name" value="GH"/>
</dbReference>
<evidence type="ECO:0000256" key="1">
    <source>
        <dbReference type="ARBA" id="ARBA00001255"/>
    </source>
</evidence>
<sequence length="874" mass="96068">MKLTSYPPLAATTVVDGDEVEIIVCVDLTPSEFRSLGGTGDVTCAVWHDNGGGNREWKEEEMVAVDAAEVDVFSVTSNPTLYFKTVLKAPNPRTPTYFTINYTIPDPSSTSLKSKKWANQELETSDGLIIFRPTDTLRQANINLNSYFTAPPHQTVSCSSLTRDANIARITSAPRDPKTWVYTLSIPRGGFSSSPGYSEAILGTPIKDALVSYFVTMKHGTAWIQPHHSEYRGIGRYEGFHPPRETVLATFQTYTGDVVVFLPISSASHTVYLKGDDSGHVVAVGRNDGKKAVDGKVVVVVAKDVEEAVEEAAYWVKRIVGGTEADTTAAGEDPWTDSLKYCTWNSLGRELTHKRVVDAVNDLYDSGIQPQTVIIDDNWQSLNSNSRDSFGFKWTEFEADRHAFPKGLKGLVTDIKRNRGVKHVAVWHGILGYWNGISPTGWIADNYKLRNVGNGSILVVDKEDVGRFYDDFYRFLTEQGITAVKADTQCLLDERLPSADKGDLFPAYLAAWRTAASKYFGQRAISCMSMVPQVLFTNHLLPTLPRFTFRNSDDFFPHSPNSHPWHIFSNAHNSLFTSRLNVTADWDMFQTKHEFGSYHAAARAISGGPVYITDDVGQHDLDVVRRITARGRRGEKAIVLRPNTGAKSMEYFRSFGESKNVKIVSEAGPAGYIVKLIGTFDLDGGKERTDMIPIKDLVGPIASPAVDGEKVREREYAVYSHNSKSVKLVGEKSYIKTTIQKGGWDVSTVCPIVPVNVDGGRGEVGVAVFGLLEQISGAAAIADVKIASSGGSTVKIGVELKALGALGIFANYTDPSRYGKIRQVTLGGEDVPEKFVSIGEGSDYGTIRVDVEGAWDDLGLDDRWELWVWVHLAA</sequence>
<dbReference type="AlphaFoldDB" id="A0AAV9WUK0"/>
<dbReference type="InterPro" id="IPR013785">
    <property type="entry name" value="Aldolase_TIM"/>
</dbReference>
<reference evidence="5 6" key="1">
    <citation type="submission" date="2019-10" db="EMBL/GenBank/DDBJ databases">
        <authorList>
            <person name="Palmer J.M."/>
        </authorList>
    </citation>
    <scope>NUCLEOTIDE SEQUENCE [LARGE SCALE GENOMIC DNA]</scope>
    <source>
        <strain evidence="5 6">TWF694</strain>
    </source>
</reference>
<dbReference type="Gene3D" id="3.20.20.70">
    <property type="entry name" value="Aldolase class I"/>
    <property type="match status" value="1"/>
</dbReference>
<comment type="catalytic activity">
    <reaction evidence="1">
        <text>Hydrolysis of terminal, non-reducing alpha-D-galactose residues in alpha-D-galactosides, including galactose oligosaccharides, galactomannans and galactolipids.</text>
        <dbReference type="EC" id="3.2.1.22"/>
    </reaction>
</comment>
<accession>A0AAV9WUK0</accession>
<dbReference type="GO" id="GO:0047274">
    <property type="term" value="F:galactinol-sucrose galactosyltransferase activity"/>
    <property type="evidence" value="ECO:0007669"/>
    <property type="project" value="UniProtKB-EC"/>
</dbReference>
<comment type="caution">
    <text evidence="5">The sequence shown here is derived from an EMBL/GenBank/DDBJ whole genome shotgun (WGS) entry which is preliminary data.</text>
</comment>
<protein>
    <recommendedName>
        <fullName evidence="7">Alpha-galactosidase</fullName>
    </recommendedName>
</protein>
<comment type="similarity">
    <text evidence="2">Belongs to the glycosyl hydrolases 36 family.</text>
</comment>
<proteinExistence type="inferred from homology"/>
<organism evidence="5 6">
    <name type="scientific">Orbilia ellipsospora</name>
    <dbReference type="NCBI Taxonomy" id="2528407"/>
    <lineage>
        <taxon>Eukaryota</taxon>
        <taxon>Fungi</taxon>
        <taxon>Dikarya</taxon>
        <taxon>Ascomycota</taxon>
        <taxon>Pezizomycotina</taxon>
        <taxon>Orbiliomycetes</taxon>
        <taxon>Orbiliales</taxon>
        <taxon>Orbiliaceae</taxon>
        <taxon>Orbilia</taxon>
    </lineage>
</organism>